<sequence length="19" mass="2377">MMKVYYDSYKDYPVTTKMI</sequence>
<evidence type="ECO:0000313" key="1">
    <source>
        <dbReference type="EMBL" id="JAD35998.1"/>
    </source>
</evidence>
<reference evidence="1" key="1">
    <citation type="submission" date="2014-09" db="EMBL/GenBank/DDBJ databases">
        <authorList>
            <person name="Magalhaes I.L.F."/>
            <person name="Oliveira U."/>
            <person name="Santos F.R."/>
            <person name="Vidigal T.H.D.A."/>
            <person name="Brescovit A.D."/>
            <person name="Santos A.J."/>
        </authorList>
    </citation>
    <scope>NUCLEOTIDE SEQUENCE</scope>
    <source>
        <tissue evidence="1">Shoot tissue taken approximately 20 cm above the soil surface</tissue>
    </source>
</reference>
<organism evidence="1">
    <name type="scientific">Arundo donax</name>
    <name type="common">Giant reed</name>
    <name type="synonym">Donax arundinaceus</name>
    <dbReference type="NCBI Taxonomy" id="35708"/>
    <lineage>
        <taxon>Eukaryota</taxon>
        <taxon>Viridiplantae</taxon>
        <taxon>Streptophyta</taxon>
        <taxon>Embryophyta</taxon>
        <taxon>Tracheophyta</taxon>
        <taxon>Spermatophyta</taxon>
        <taxon>Magnoliopsida</taxon>
        <taxon>Liliopsida</taxon>
        <taxon>Poales</taxon>
        <taxon>Poaceae</taxon>
        <taxon>PACMAD clade</taxon>
        <taxon>Arundinoideae</taxon>
        <taxon>Arundineae</taxon>
        <taxon>Arundo</taxon>
    </lineage>
</organism>
<reference evidence="1" key="2">
    <citation type="journal article" date="2015" name="Data Brief">
        <title>Shoot transcriptome of the giant reed, Arundo donax.</title>
        <authorList>
            <person name="Barrero R.A."/>
            <person name="Guerrero F.D."/>
            <person name="Moolhuijzen P."/>
            <person name="Goolsby J.A."/>
            <person name="Tidwell J."/>
            <person name="Bellgard S.E."/>
            <person name="Bellgard M.I."/>
        </authorList>
    </citation>
    <scope>NUCLEOTIDE SEQUENCE</scope>
    <source>
        <tissue evidence="1">Shoot tissue taken approximately 20 cm above the soil surface</tissue>
    </source>
</reference>
<name>A0A0A8ZE84_ARUDO</name>
<proteinExistence type="predicted"/>
<dbReference type="AlphaFoldDB" id="A0A0A8ZE84"/>
<accession>A0A0A8ZE84</accession>
<protein>
    <submittedName>
        <fullName evidence="1">Uncharacterized protein</fullName>
    </submittedName>
</protein>
<dbReference type="EMBL" id="GBRH01261897">
    <property type="protein sequence ID" value="JAD35998.1"/>
    <property type="molecule type" value="Transcribed_RNA"/>
</dbReference>